<evidence type="ECO:0000256" key="3">
    <source>
        <dbReference type="ARBA" id="ARBA00022553"/>
    </source>
</evidence>
<evidence type="ECO:0000256" key="7">
    <source>
        <dbReference type="PROSITE-ProRule" id="PRU00169"/>
    </source>
</evidence>
<dbReference type="GO" id="GO:0030295">
    <property type="term" value="F:protein kinase activator activity"/>
    <property type="evidence" value="ECO:0007669"/>
    <property type="project" value="TreeGrafter"/>
</dbReference>
<evidence type="ECO:0000259" key="11">
    <source>
        <dbReference type="PROSITE" id="PS50112"/>
    </source>
</evidence>
<comment type="catalytic activity">
    <reaction evidence="1">
        <text>ATP + protein L-histidine = ADP + protein N-phospho-L-histidine.</text>
        <dbReference type="EC" id="2.7.13.3"/>
    </reaction>
</comment>
<dbReference type="InterPro" id="IPR013655">
    <property type="entry name" value="PAS_fold_3"/>
</dbReference>
<keyword evidence="6" id="KW-0472">Membrane</keyword>
<dbReference type="Pfam" id="PF00512">
    <property type="entry name" value="HisKA"/>
    <property type="match status" value="1"/>
</dbReference>
<evidence type="ECO:0000256" key="4">
    <source>
        <dbReference type="ARBA" id="ARBA00022679"/>
    </source>
</evidence>
<feature type="domain" description="PAC" evidence="12">
    <location>
        <begin position="327"/>
        <end position="379"/>
    </location>
</feature>
<dbReference type="Pfam" id="PF13426">
    <property type="entry name" value="PAS_9"/>
    <property type="match status" value="1"/>
</dbReference>
<evidence type="ECO:0000256" key="2">
    <source>
        <dbReference type="ARBA" id="ARBA00012438"/>
    </source>
</evidence>
<dbReference type="InterPro" id="IPR005467">
    <property type="entry name" value="His_kinase_dom"/>
</dbReference>
<reference evidence="13" key="2">
    <citation type="submission" date="2020-09" db="EMBL/GenBank/DDBJ databases">
        <authorList>
            <person name="Sun Q."/>
            <person name="Zhou Y."/>
        </authorList>
    </citation>
    <scope>NUCLEOTIDE SEQUENCE</scope>
    <source>
        <strain evidence="13">CGMCC 1.15448</strain>
    </source>
</reference>
<dbReference type="Pfam" id="PF08447">
    <property type="entry name" value="PAS_3"/>
    <property type="match status" value="1"/>
</dbReference>
<evidence type="ECO:0000256" key="1">
    <source>
        <dbReference type="ARBA" id="ARBA00000085"/>
    </source>
</evidence>
<dbReference type="InterPro" id="IPR004358">
    <property type="entry name" value="Sig_transdc_His_kin-like_C"/>
</dbReference>
<feature type="domain" description="Response regulatory" evidence="10">
    <location>
        <begin position="8"/>
        <end position="125"/>
    </location>
</feature>
<dbReference type="RefSeq" id="WP_188928268.1">
    <property type="nucleotide sequence ID" value="NZ_BMJC01000001.1"/>
</dbReference>
<dbReference type="InterPro" id="IPR000700">
    <property type="entry name" value="PAS-assoc_C"/>
</dbReference>
<dbReference type="PROSITE" id="PS50110">
    <property type="entry name" value="RESPONSE_REGULATORY"/>
    <property type="match status" value="1"/>
</dbReference>
<dbReference type="InterPro" id="IPR001789">
    <property type="entry name" value="Sig_transdc_resp-reg_receiver"/>
</dbReference>
<keyword evidence="14" id="KW-1185">Reference proteome</keyword>
<evidence type="ECO:0000256" key="8">
    <source>
        <dbReference type="SAM" id="Coils"/>
    </source>
</evidence>
<dbReference type="CDD" id="cd00082">
    <property type="entry name" value="HisKA"/>
    <property type="match status" value="1"/>
</dbReference>
<feature type="modified residue" description="4-aspartylphosphate" evidence="7">
    <location>
        <position position="57"/>
    </location>
</feature>
<sequence length="618" mass="70477">MQKNEKANILIVDDKVSNIFALEQVLSRPDRNFIRAINGKEALKNVLNKDIDLVILDVQMPDMDGFEVAQIMKSHKRTKDIPIIFASAEKKEHKFMMKGFEEGAVDYLYKPLDASITEAKVSVLLQLHLQKRELIRKNATLEKHALLINNSADIICIINARTLKFEEMNDAVNAMLGYTVEEMKESSILFYLAGEDRLALQELSKENREKFSFEARVYGKDRGIKWLNWNIVNRNGLWFANARDITSMKEVEEIKNYLAIVVKQSNDAIYLHDREGKIISWNEGAEKIYGFSETEALNMKIWNIVPEHLLSEMQAVINEIVEGKKIESKEMRRITKYGQMIDVIFSASVISDLKGDLRSVAITEREITQQKKADQDIRQLNADLRTNLAELERTNKDLEAFSYSVSHDLRAPLRSINGYARIILEDHPAQLDEELQRLFGNIQNNAKKMGMLIDDLLAFSRLGRRRVTKIPVDLTELACMALNDLDEGERTRARISIGALPSTKGDPSLLHQVMVNLISNAVKYSGKRAMPEIEIGSSENEEEYIYFVKDNGTGFDMAYAHKLFGVFQRLHNDHDFEGTGVGLAIVHRIITKHGGRVWAEGQPDRGATFYFSLPKPNI</sequence>
<evidence type="ECO:0000256" key="6">
    <source>
        <dbReference type="ARBA" id="ARBA00023136"/>
    </source>
</evidence>
<dbReference type="InterPro" id="IPR036097">
    <property type="entry name" value="HisK_dim/P_sf"/>
</dbReference>
<name>A0A8J2U829_9BACT</name>
<dbReference type="InterPro" id="IPR011006">
    <property type="entry name" value="CheY-like_superfamily"/>
</dbReference>
<keyword evidence="3 7" id="KW-0597">Phosphoprotein</keyword>
<keyword evidence="4" id="KW-0808">Transferase</keyword>
<dbReference type="PROSITE" id="PS50113">
    <property type="entry name" value="PAC"/>
    <property type="match status" value="1"/>
</dbReference>
<gene>
    <name evidence="13" type="ORF">GCM10011511_05350</name>
</gene>
<keyword evidence="8" id="KW-0175">Coiled coil</keyword>
<dbReference type="SMART" id="SM00388">
    <property type="entry name" value="HisKA"/>
    <property type="match status" value="1"/>
</dbReference>
<reference evidence="13" key="1">
    <citation type="journal article" date="2014" name="Int. J. Syst. Evol. Microbiol.">
        <title>Complete genome sequence of Corynebacterium casei LMG S-19264T (=DSM 44701T), isolated from a smear-ripened cheese.</title>
        <authorList>
            <consortium name="US DOE Joint Genome Institute (JGI-PGF)"/>
            <person name="Walter F."/>
            <person name="Albersmeier A."/>
            <person name="Kalinowski J."/>
            <person name="Ruckert C."/>
        </authorList>
    </citation>
    <scope>NUCLEOTIDE SEQUENCE</scope>
    <source>
        <strain evidence="13">CGMCC 1.15448</strain>
    </source>
</reference>
<dbReference type="SUPFAM" id="SSF47384">
    <property type="entry name" value="Homodimeric domain of signal transducing histidine kinase"/>
    <property type="match status" value="1"/>
</dbReference>
<feature type="coiled-coil region" evidence="8">
    <location>
        <begin position="374"/>
        <end position="401"/>
    </location>
</feature>
<dbReference type="SMART" id="SM00091">
    <property type="entry name" value="PAS"/>
    <property type="match status" value="2"/>
</dbReference>
<dbReference type="GO" id="GO:0000156">
    <property type="term" value="F:phosphorelay response regulator activity"/>
    <property type="evidence" value="ECO:0007669"/>
    <property type="project" value="TreeGrafter"/>
</dbReference>
<dbReference type="PRINTS" id="PR00344">
    <property type="entry name" value="BCTRLSENSOR"/>
</dbReference>
<evidence type="ECO:0000256" key="5">
    <source>
        <dbReference type="ARBA" id="ARBA00022777"/>
    </source>
</evidence>
<protein>
    <recommendedName>
        <fullName evidence="2">histidine kinase</fullName>
        <ecNumber evidence="2">2.7.13.3</ecNumber>
    </recommendedName>
</protein>
<dbReference type="Pfam" id="PF00072">
    <property type="entry name" value="Response_reg"/>
    <property type="match status" value="1"/>
</dbReference>
<dbReference type="Gene3D" id="3.30.450.20">
    <property type="entry name" value="PAS domain"/>
    <property type="match status" value="2"/>
</dbReference>
<dbReference type="FunFam" id="3.30.565.10:FF:000006">
    <property type="entry name" value="Sensor histidine kinase WalK"/>
    <property type="match status" value="1"/>
</dbReference>
<dbReference type="InterPro" id="IPR003661">
    <property type="entry name" value="HisK_dim/P_dom"/>
</dbReference>
<evidence type="ECO:0000259" key="9">
    <source>
        <dbReference type="PROSITE" id="PS50109"/>
    </source>
</evidence>
<dbReference type="PANTHER" id="PTHR42878:SF15">
    <property type="entry name" value="BACTERIOPHYTOCHROME"/>
    <property type="match status" value="1"/>
</dbReference>
<dbReference type="InterPro" id="IPR036890">
    <property type="entry name" value="HATPase_C_sf"/>
</dbReference>
<comment type="caution">
    <text evidence="13">The sequence shown here is derived from an EMBL/GenBank/DDBJ whole genome shotgun (WGS) entry which is preliminary data.</text>
</comment>
<feature type="domain" description="PAS" evidence="11">
    <location>
        <begin position="254"/>
        <end position="324"/>
    </location>
</feature>
<dbReference type="PROSITE" id="PS50112">
    <property type="entry name" value="PAS"/>
    <property type="match status" value="1"/>
</dbReference>
<feature type="domain" description="Histidine kinase" evidence="9">
    <location>
        <begin position="404"/>
        <end position="617"/>
    </location>
</feature>
<dbReference type="PROSITE" id="PS50109">
    <property type="entry name" value="HIS_KIN"/>
    <property type="match status" value="1"/>
</dbReference>
<dbReference type="InterPro" id="IPR035965">
    <property type="entry name" value="PAS-like_dom_sf"/>
</dbReference>
<dbReference type="Pfam" id="PF02518">
    <property type="entry name" value="HATPase_c"/>
    <property type="match status" value="1"/>
</dbReference>
<dbReference type="NCBIfam" id="TIGR00229">
    <property type="entry name" value="sensory_box"/>
    <property type="match status" value="2"/>
</dbReference>
<dbReference type="EMBL" id="BMJC01000001">
    <property type="protein sequence ID" value="GGA85242.1"/>
    <property type="molecule type" value="Genomic_DNA"/>
</dbReference>
<dbReference type="SUPFAM" id="SSF55874">
    <property type="entry name" value="ATPase domain of HSP90 chaperone/DNA topoisomerase II/histidine kinase"/>
    <property type="match status" value="1"/>
</dbReference>
<dbReference type="InterPro" id="IPR000014">
    <property type="entry name" value="PAS"/>
</dbReference>
<dbReference type="SUPFAM" id="SSF55785">
    <property type="entry name" value="PYP-like sensor domain (PAS domain)"/>
    <property type="match status" value="2"/>
</dbReference>
<dbReference type="EC" id="2.7.13.3" evidence="2"/>
<evidence type="ECO:0000313" key="14">
    <source>
        <dbReference type="Proteomes" id="UP000607559"/>
    </source>
</evidence>
<dbReference type="AlphaFoldDB" id="A0A8J2U829"/>
<dbReference type="Gene3D" id="3.30.565.10">
    <property type="entry name" value="Histidine kinase-like ATPase, C-terminal domain"/>
    <property type="match status" value="1"/>
</dbReference>
<dbReference type="SUPFAM" id="SSF52172">
    <property type="entry name" value="CheY-like"/>
    <property type="match status" value="1"/>
</dbReference>
<dbReference type="CDD" id="cd16921">
    <property type="entry name" value="HATPase_FilI-like"/>
    <property type="match status" value="1"/>
</dbReference>
<proteinExistence type="predicted"/>
<organism evidence="13 14">
    <name type="scientific">Puia dinghuensis</name>
    <dbReference type="NCBI Taxonomy" id="1792502"/>
    <lineage>
        <taxon>Bacteria</taxon>
        <taxon>Pseudomonadati</taxon>
        <taxon>Bacteroidota</taxon>
        <taxon>Chitinophagia</taxon>
        <taxon>Chitinophagales</taxon>
        <taxon>Chitinophagaceae</taxon>
        <taxon>Puia</taxon>
    </lineage>
</organism>
<dbReference type="InterPro" id="IPR003594">
    <property type="entry name" value="HATPase_dom"/>
</dbReference>
<dbReference type="GO" id="GO:0007234">
    <property type="term" value="P:osmosensory signaling via phosphorelay pathway"/>
    <property type="evidence" value="ECO:0007669"/>
    <property type="project" value="TreeGrafter"/>
</dbReference>
<dbReference type="SMART" id="SM00387">
    <property type="entry name" value="HATPase_c"/>
    <property type="match status" value="1"/>
</dbReference>
<dbReference type="InterPro" id="IPR050351">
    <property type="entry name" value="BphY/WalK/GraS-like"/>
</dbReference>
<dbReference type="FunFam" id="1.10.287.130:FF:000070">
    <property type="entry name" value="Histidine kinase sensor protein"/>
    <property type="match status" value="1"/>
</dbReference>
<dbReference type="GO" id="GO:0000155">
    <property type="term" value="F:phosphorelay sensor kinase activity"/>
    <property type="evidence" value="ECO:0007669"/>
    <property type="project" value="InterPro"/>
</dbReference>
<keyword evidence="5" id="KW-0418">Kinase</keyword>
<evidence type="ECO:0000313" key="13">
    <source>
        <dbReference type="EMBL" id="GGA85242.1"/>
    </source>
</evidence>
<dbReference type="Gene3D" id="1.10.287.130">
    <property type="match status" value="1"/>
</dbReference>
<accession>A0A8J2U829</accession>
<dbReference type="PANTHER" id="PTHR42878">
    <property type="entry name" value="TWO-COMPONENT HISTIDINE KINASE"/>
    <property type="match status" value="1"/>
</dbReference>
<dbReference type="Gene3D" id="3.40.50.2300">
    <property type="match status" value="1"/>
</dbReference>
<dbReference type="GO" id="GO:0016020">
    <property type="term" value="C:membrane"/>
    <property type="evidence" value="ECO:0007669"/>
    <property type="project" value="UniProtKB-SubCell"/>
</dbReference>
<dbReference type="CDD" id="cd00130">
    <property type="entry name" value="PAS"/>
    <property type="match status" value="2"/>
</dbReference>
<dbReference type="Proteomes" id="UP000607559">
    <property type="component" value="Unassembled WGS sequence"/>
</dbReference>
<evidence type="ECO:0000259" key="12">
    <source>
        <dbReference type="PROSITE" id="PS50113"/>
    </source>
</evidence>
<evidence type="ECO:0000259" key="10">
    <source>
        <dbReference type="PROSITE" id="PS50110"/>
    </source>
</evidence>
<dbReference type="SMART" id="SM00448">
    <property type="entry name" value="REC"/>
    <property type="match status" value="1"/>
</dbReference>